<dbReference type="AlphaFoldDB" id="A0A1V6LN18"/>
<feature type="domain" description="YCII-related" evidence="2">
    <location>
        <begin position="7"/>
        <end position="110"/>
    </location>
</feature>
<reference evidence="3 4" key="1">
    <citation type="submission" date="2016-12" db="EMBL/GenBank/DDBJ databases">
        <authorList>
            <person name="Song W.-J."/>
            <person name="Kurnit D.M."/>
        </authorList>
    </citation>
    <scope>NUCLEOTIDE SEQUENCE [LARGE SCALE GENOMIC DNA]</scope>
    <source>
        <strain evidence="3 4">HSG9</strain>
    </source>
</reference>
<comment type="caution">
    <text evidence="3">The sequence shown here is derived from an EMBL/GenBank/DDBJ whole genome shotgun (WGS) entry which is preliminary data.</text>
</comment>
<protein>
    <recommendedName>
        <fullName evidence="2">YCII-related domain-containing protein</fullName>
    </recommendedName>
</protein>
<evidence type="ECO:0000256" key="1">
    <source>
        <dbReference type="ARBA" id="ARBA00007689"/>
    </source>
</evidence>
<organism evidence="3 4">
    <name type="scientific">Croceivirga radicis</name>
    <dbReference type="NCBI Taxonomy" id="1929488"/>
    <lineage>
        <taxon>Bacteria</taxon>
        <taxon>Pseudomonadati</taxon>
        <taxon>Bacteroidota</taxon>
        <taxon>Flavobacteriia</taxon>
        <taxon>Flavobacteriales</taxon>
        <taxon>Flavobacteriaceae</taxon>
        <taxon>Croceivirga</taxon>
    </lineage>
</organism>
<comment type="similarity">
    <text evidence="1">Belongs to the YciI family.</text>
</comment>
<dbReference type="InterPro" id="IPR011008">
    <property type="entry name" value="Dimeric_a/b-barrel"/>
</dbReference>
<keyword evidence="4" id="KW-1185">Reference proteome</keyword>
<dbReference type="EMBL" id="MTBC01000013">
    <property type="protein sequence ID" value="OQD41580.1"/>
    <property type="molecule type" value="Genomic_DNA"/>
</dbReference>
<dbReference type="InterPro" id="IPR005545">
    <property type="entry name" value="YCII"/>
</dbReference>
<dbReference type="SUPFAM" id="SSF54909">
    <property type="entry name" value="Dimeric alpha+beta barrel"/>
    <property type="match status" value="1"/>
</dbReference>
<gene>
    <name evidence="3" type="ORF">BUL40_15355</name>
</gene>
<sequence length="112" mass="12250">MKNETLFMMLFKYQPDAVKLSKGEEATVAHAWGEFIGTIALKEKLVSTHQLGQPVQYVGHSPNSSIASKEIIGGNMVIKANSMEEACALAQKSPILQMGGFVEIRTIIPMQD</sequence>
<dbReference type="RefSeq" id="WP_080319952.1">
    <property type="nucleotide sequence ID" value="NZ_MTBC01000013.1"/>
</dbReference>
<dbReference type="Pfam" id="PF03795">
    <property type="entry name" value="YCII"/>
    <property type="match status" value="1"/>
</dbReference>
<dbReference type="Gene3D" id="3.30.70.1060">
    <property type="entry name" value="Dimeric alpha+beta barrel"/>
    <property type="match status" value="1"/>
</dbReference>
<name>A0A1V6LN18_9FLAO</name>
<proteinExistence type="inferred from homology"/>
<evidence type="ECO:0000313" key="4">
    <source>
        <dbReference type="Proteomes" id="UP000191680"/>
    </source>
</evidence>
<evidence type="ECO:0000259" key="2">
    <source>
        <dbReference type="Pfam" id="PF03795"/>
    </source>
</evidence>
<accession>A0A1V6LN18</accession>
<dbReference type="Proteomes" id="UP000191680">
    <property type="component" value="Unassembled WGS sequence"/>
</dbReference>
<dbReference type="OrthoDB" id="7782105at2"/>
<evidence type="ECO:0000313" key="3">
    <source>
        <dbReference type="EMBL" id="OQD41580.1"/>
    </source>
</evidence>